<name>A0A7R9MCP7_9ACAR</name>
<evidence type="ECO:0000256" key="1">
    <source>
        <dbReference type="ARBA" id="ARBA00006270"/>
    </source>
</evidence>
<dbReference type="InterPro" id="IPR005225">
    <property type="entry name" value="Small_GTP-bd"/>
</dbReference>
<evidence type="ECO:0000256" key="5">
    <source>
        <dbReference type="ARBA" id="ARBA00023289"/>
    </source>
</evidence>
<sequence length="187" mass="21011">MDELLDDTRDVHFWVACALAAHGDQGVKVKLQIWDTAGQERFRSITQSYYRSAHCLMLVYDISSQPSFDSLSQWCRDIEQYAGSTTNGNRSVLKVLVGNKCDKEREIPLHIAEQFAVNNEFDLFMETSALQADNVEKLFYEIADICVQRRQASNGAGSHAADSGLSIDNNNQNKSQTSQSCLSCQYL</sequence>
<dbReference type="NCBIfam" id="TIGR00231">
    <property type="entry name" value="small_GTP"/>
    <property type="match status" value="1"/>
</dbReference>
<dbReference type="InterPro" id="IPR001806">
    <property type="entry name" value="Small_GTPase"/>
</dbReference>
<proteinExistence type="inferred from homology"/>
<dbReference type="SMART" id="SM00175">
    <property type="entry name" value="RAB"/>
    <property type="match status" value="1"/>
</dbReference>
<dbReference type="EMBL" id="OC928066">
    <property type="protein sequence ID" value="CAD7657578.1"/>
    <property type="molecule type" value="Genomic_DNA"/>
</dbReference>
<dbReference type="InterPro" id="IPR027417">
    <property type="entry name" value="P-loop_NTPase"/>
</dbReference>
<keyword evidence="3" id="KW-0342">GTP-binding</keyword>
<protein>
    <submittedName>
        <fullName evidence="6">Uncharacterized protein</fullName>
    </submittedName>
</protein>
<dbReference type="PANTHER" id="PTHR47980">
    <property type="entry name" value="LD44762P"/>
    <property type="match status" value="1"/>
</dbReference>
<evidence type="ECO:0000256" key="2">
    <source>
        <dbReference type="ARBA" id="ARBA00022741"/>
    </source>
</evidence>
<dbReference type="OrthoDB" id="9989112at2759"/>
<evidence type="ECO:0000313" key="6">
    <source>
        <dbReference type="EMBL" id="CAD7657578.1"/>
    </source>
</evidence>
<dbReference type="GO" id="GO:0003924">
    <property type="term" value="F:GTPase activity"/>
    <property type="evidence" value="ECO:0007669"/>
    <property type="project" value="InterPro"/>
</dbReference>
<gene>
    <name evidence="6" type="ORF">ONB1V03_LOCUS14204</name>
</gene>
<dbReference type="PRINTS" id="PR00449">
    <property type="entry name" value="RASTRNSFRMNG"/>
</dbReference>
<dbReference type="GO" id="GO:0005525">
    <property type="term" value="F:GTP binding"/>
    <property type="evidence" value="ECO:0007669"/>
    <property type="project" value="UniProtKB-KW"/>
</dbReference>
<dbReference type="Pfam" id="PF00071">
    <property type="entry name" value="Ras"/>
    <property type="match status" value="1"/>
</dbReference>
<keyword evidence="4" id="KW-0449">Lipoprotein</keyword>
<dbReference type="FunFam" id="3.40.50.300:FF:001447">
    <property type="entry name" value="Ras-related protein Rab-1B"/>
    <property type="match status" value="1"/>
</dbReference>
<dbReference type="AlphaFoldDB" id="A0A7R9MCP7"/>
<keyword evidence="7" id="KW-1185">Reference proteome</keyword>
<dbReference type="SMART" id="SM00173">
    <property type="entry name" value="RAS"/>
    <property type="match status" value="1"/>
</dbReference>
<dbReference type="Proteomes" id="UP000728032">
    <property type="component" value="Unassembled WGS sequence"/>
</dbReference>
<dbReference type="InterPro" id="IPR050305">
    <property type="entry name" value="Small_GTPase_Rab"/>
</dbReference>
<dbReference type="PROSITE" id="PS51419">
    <property type="entry name" value="RAB"/>
    <property type="match status" value="1"/>
</dbReference>
<dbReference type="SUPFAM" id="SSF52540">
    <property type="entry name" value="P-loop containing nucleoside triphosphate hydrolases"/>
    <property type="match status" value="1"/>
</dbReference>
<comment type="similarity">
    <text evidence="1">Belongs to the small GTPase superfamily. Rab family.</text>
</comment>
<evidence type="ECO:0000256" key="4">
    <source>
        <dbReference type="ARBA" id="ARBA00023288"/>
    </source>
</evidence>
<accession>A0A7R9MCP7</accession>
<dbReference type="Gene3D" id="3.40.50.300">
    <property type="entry name" value="P-loop containing nucleotide triphosphate hydrolases"/>
    <property type="match status" value="1"/>
</dbReference>
<dbReference type="SMART" id="SM00174">
    <property type="entry name" value="RHO"/>
    <property type="match status" value="1"/>
</dbReference>
<reference evidence="6" key="1">
    <citation type="submission" date="2020-11" db="EMBL/GenBank/DDBJ databases">
        <authorList>
            <person name="Tran Van P."/>
        </authorList>
    </citation>
    <scope>NUCLEOTIDE SEQUENCE</scope>
</reference>
<evidence type="ECO:0000256" key="3">
    <source>
        <dbReference type="ARBA" id="ARBA00023134"/>
    </source>
</evidence>
<dbReference type="EMBL" id="CAJPVJ010013241">
    <property type="protein sequence ID" value="CAG2174764.1"/>
    <property type="molecule type" value="Genomic_DNA"/>
</dbReference>
<keyword evidence="5" id="KW-0636">Prenylation</keyword>
<keyword evidence="2" id="KW-0547">Nucleotide-binding</keyword>
<dbReference type="PROSITE" id="PS51421">
    <property type="entry name" value="RAS"/>
    <property type="match status" value="1"/>
</dbReference>
<organism evidence="6">
    <name type="scientific">Oppiella nova</name>
    <dbReference type="NCBI Taxonomy" id="334625"/>
    <lineage>
        <taxon>Eukaryota</taxon>
        <taxon>Metazoa</taxon>
        <taxon>Ecdysozoa</taxon>
        <taxon>Arthropoda</taxon>
        <taxon>Chelicerata</taxon>
        <taxon>Arachnida</taxon>
        <taxon>Acari</taxon>
        <taxon>Acariformes</taxon>
        <taxon>Sarcoptiformes</taxon>
        <taxon>Oribatida</taxon>
        <taxon>Brachypylina</taxon>
        <taxon>Oppioidea</taxon>
        <taxon>Oppiidae</taxon>
        <taxon>Oppiella</taxon>
    </lineage>
</organism>
<evidence type="ECO:0000313" key="7">
    <source>
        <dbReference type="Proteomes" id="UP000728032"/>
    </source>
</evidence>